<organism evidence="11">
    <name type="scientific">hydrothermal vent metagenome</name>
    <dbReference type="NCBI Taxonomy" id="652676"/>
    <lineage>
        <taxon>unclassified sequences</taxon>
        <taxon>metagenomes</taxon>
        <taxon>ecological metagenomes</taxon>
    </lineage>
</organism>
<comment type="subunit">
    <text evidence="3">Monomer.</text>
</comment>
<protein>
    <submittedName>
        <fullName evidence="11">Dihydrofolate synthase @ Folylpolyglutamate synthase</fullName>
        <ecNumber evidence="11">6.3.2.12</ecNumber>
        <ecNumber evidence="11">6.3.2.17</ecNumber>
    </submittedName>
</protein>
<dbReference type="GO" id="GO:0005524">
    <property type="term" value="F:ATP binding"/>
    <property type="evidence" value="ECO:0007669"/>
    <property type="project" value="UniProtKB-KW"/>
</dbReference>
<keyword evidence="9" id="KW-0289">Folate biosynthesis</keyword>
<evidence type="ECO:0000313" key="11">
    <source>
        <dbReference type="EMBL" id="VAW93458.1"/>
    </source>
</evidence>
<feature type="domain" description="Mur ligase C-terminal" evidence="10">
    <location>
        <begin position="291"/>
        <end position="408"/>
    </location>
</feature>
<dbReference type="PANTHER" id="PTHR11136:SF0">
    <property type="entry name" value="DIHYDROFOLATE SYNTHETASE-RELATED"/>
    <property type="match status" value="1"/>
</dbReference>
<sequence>MRFDTLDDWLHWQESLHPSEVELGLERVRAVLGCLGLGKPGFIVVTVAGTNGKGSSVAILESILQAAGYHVGTFTSPHLLRYNERIRIAGELVADAELCTAFERIDSARGDISLTYFEFATLAAIDCLYRRGVEIAVLEVGLGGRLDAVNVLDADVALITPVDVDHVAWLGSDRETIGIEKAGIMRAGRPVVVSDPQPPQSMLQYADELGAPLALAGRDYYYELQQGVPSDQWRWATGGQSRSALPLPALRGDFQLANAAGVLMVLARLGERFPVSQQAVRSGLLAVQLPGRFQVLPGRPMQILDVAHNPHSARALAQALTRQPCPGRTLAVLGMLDDKDIVATIAGLRTLVDDWYLASLDAPRGATAAGLQEALDGDGQCFDSVNAARAAALSVMGDDDRLVIFGSFYTVAAALA</sequence>
<evidence type="ECO:0000256" key="1">
    <source>
        <dbReference type="ARBA" id="ARBA00001946"/>
    </source>
</evidence>
<dbReference type="EC" id="6.3.2.17" evidence="11"/>
<proteinExistence type="inferred from homology"/>
<dbReference type="InterPro" id="IPR036565">
    <property type="entry name" value="Mur-like_cat_sf"/>
</dbReference>
<dbReference type="Gene3D" id="3.90.190.20">
    <property type="entry name" value="Mur ligase, C-terminal domain"/>
    <property type="match status" value="1"/>
</dbReference>
<dbReference type="SUPFAM" id="SSF53623">
    <property type="entry name" value="MurD-like peptide ligases, catalytic domain"/>
    <property type="match status" value="1"/>
</dbReference>
<name>A0A3B0ZJ01_9ZZZZ</name>
<dbReference type="InterPro" id="IPR004101">
    <property type="entry name" value="Mur_ligase_C"/>
</dbReference>
<evidence type="ECO:0000256" key="9">
    <source>
        <dbReference type="ARBA" id="ARBA00022909"/>
    </source>
</evidence>
<dbReference type="InterPro" id="IPR018109">
    <property type="entry name" value="Folylpolyglutamate_synth_CS"/>
</dbReference>
<comment type="similarity">
    <text evidence="2">Belongs to the folylpolyglutamate synthase family.</text>
</comment>
<evidence type="ECO:0000256" key="5">
    <source>
        <dbReference type="ARBA" id="ARBA00022723"/>
    </source>
</evidence>
<dbReference type="InterPro" id="IPR001645">
    <property type="entry name" value="Folylpolyglutamate_synth"/>
</dbReference>
<keyword evidence="6" id="KW-0547">Nucleotide-binding</keyword>
<evidence type="ECO:0000259" key="10">
    <source>
        <dbReference type="Pfam" id="PF02875"/>
    </source>
</evidence>
<dbReference type="FunFam" id="3.40.1190.10:FF:000004">
    <property type="entry name" value="Dihydrofolate synthase/folylpolyglutamate synthase"/>
    <property type="match status" value="1"/>
</dbReference>
<evidence type="ECO:0000256" key="6">
    <source>
        <dbReference type="ARBA" id="ARBA00022741"/>
    </source>
</evidence>
<dbReference type="PROSITE" id="PS01011">
    <property type="entry name" value="FOLYLPOLYGLU_SYNT_1"/>
    <property type="match status" value="1"/>
</dbReference>
<dbReference type="Pfam" id="PF02875">
    <property type="entry name" value="Mur_ligase_C"/>
    <property type="match status" value="1"/>
</dbReference>
<dbReference type="GO" id="GO:0004326">
    <property type="term" value="F:tetrahydrofolylpolyglutamate synthase activity"/>
    <property type="evidence" value="ECO:0007669"/>
    <property type="project" value="UniProtKB-EC"/>
</dbReference>
<dbReference type="PANTHER" id="PTHR11136">
    <property type="entry name" value="FOLYLPOLYGLUTAMATE SYNTHASE-RELATED"/>
    <property type="match status" value="1"/>
</dbReference>
<dbReference type="NCBIfam" id="TIGR01499">
    <property type="entry name" value="folC"/>
    <property type="match status" value="1"/>
</dbReference>
<dbReference type="EMBL" id="UOFU01000027">
    <property type="protein sequence ID" value="VAW93458.1"/>
    <property type="molecule type" value="Genomic_DNA"/>
</dbReference>
<dbReference type="Gene3D" id="3.40.1190.10">
    <property type="entry name" value="Mur-like, catalytic domain"/>
    <property type="match status" value="1"/>
</dbReference>
<reference evidence="11" key="1">
    <citation type="submission" date="2018-06" db="EMBL/GenBank/DDBJ databases">
        <authorList>
            <person name="Zhirakovskaya E."/>
        </authorList>
    </citation>
    <scope>NUCLEOTIDE SEQUENCE</scope>
</reference>
<dbReference type="EC" id="6.3.2.12" evidence="11"/>
<keyword evidence="4 11" id="KW-0436">Ligase</keyword>
<dbReference type="GO" id="GO:0005737">
    <property type="term" value="C:cytoplasm"/>
    <property type="evidence" value="ECO:0007669"/>
    <property type="project" value="TreeGrafter"/>
</dbReference>
<dbReference type="InterPro" id="IPR036615">
    <property type="entry name" value="Mur_ligase_C_dom_sf"/>
</dbReference>
<accession>A0A3B0ZJ01</accession>
<dbReference type="SUPFAM" id="SSF53244">
    <property type="entry name" value="MurD-like peptide ligases, peptide-binding domain"/>
    <property type="match status" value="1"/>
</dbReference>
<gene>
    <name evidence="11" type="ORF">MNBD_GAMMA20-1729</name>
</gene>
<evidence type="ECO:0000256" key="8">
    <source>
        <dbReference type="ARBA" id="ARBA00022842"/>
    </source>
</evidence>
<evidence type="ECO:0000256" key="3">
    <source>
        <dbReference type="ARBA" id="ARBA00011245"/>
    </source>
</evidence>
<evidence type="ECO:0000256" key="7">
    <source>
        <dbReference type="ARBA" id="ARBA00022840"/>
    </source>
</evidence>
<keyword evidence="8" id="KW-0460">Magnesium</keyword>
<dbReference type="GO" id="GO:0046656">
    <property type="term" value="P:folic acid biosynthetic process"/>
    <property type="evidence" value="ECO:0007669"/>
    <property type="project" value="UniProtKB-KW"/>
</dbReference>
<dbReference type="AlphaFoldDB" id="A0A3B0ZJ01"/>
<comment type="cofactor">
    <cofactor evidence="1">
        <name>Mg(2+)</name>
        <dbReference type="ChEBI" id="CHEBI:18420"/>
    </cofactor>
</comment>
<keyword evidence="5" id="KW-0479">Metal-binding</keyword>
<keyword evidence="7" id="KW-0067">ATP-binding</keyword>
<dbReference type="PIRSF" id="PIRSF001563">
    <property type="entry name" value="Folylpolyglu_synth"/>
    <property type="match status" value="1"/>
</dbReference>
<dbReference type="GO" id="GO:0008841">
    <property type="term" value="F:dihydrofolate synthase activity"/>
    <property type="evidence" value="ECO:0007669"/>
    <property type="project" value="UniProtKB-EC"/>
</dbReference>
<evidence type="ECO:0000256" key="2">
    <source>
        <dbReference type="ARBA" id="ARBA00008276"/>
    </source>
</evidence>
<evidence type="ECO:0000256" key="4">
    <source>
        <dbReference type="ARBA" id="ARBA00022598"/>
    </source>
</evidence>
<dbReference type="GO" id="GO:0046872">
    <property type="term" value="F:metal ion binding"/>
    <property type="evidence" value="ECO:0007669"/>
    <property type="project" value="UniProtKB-KW"/>
</dbReference>
<dbReference type="NCBIfam" id="NF008101">
    <property type="entry name" value="PRK10846.1"/>
    <property type="match status" value="1"/>
</dbReference>